<keyword evidence="2" id="KW-0472">Membrane</keyword>
<dbReference type="InterPro" id="IPR021949">
    <property type="entry name" value="DUF3566_TM"/>
</dbReference>
<feature type="compositionally biased region" description="Low complexity" evidence="1">
    <location>
        <begin position="28"/>
        <end position="46"/>
    </location>
</feature>
<keyword evidence="2" id="KW-1133">Transmembrane helix</keyword>
<feature type="compositionally biased region" description="Low complexity" evidence="1">
    <location>
        <begin position="95"/>
        <end position="110"/>
    </location>
</feature>
<dbReference type="AlphaFoldDB" id="A0A2X4U2U9"/>
<feature type="compositionally biased region" description="Basic and acidic residues" evidence="1">
    <location>
        <begin position="276"/>
        <end position="286"/>
    </location>
</feature>
<dbReference type="EMBL" id="LS483468">
    <property type="protein sequence ID" value="SQI33553.1"/>
    <property type="molecule type" value="Genomic_DNA"/>
</dbReference>
<keyword evidence="2 4" id="KW-0812">Transmembrane</keyword>
<evidence type="ECO:0000313" key="4">
    <source>
        <dbReference type="EMBL" id="SQI33553.1"/>
    </source>
</evidence>
<dbReference type="KEGG" id="rcr:NCTC10994_02605"/>
<feature type="compositionally biased region" description="Polar residues" evidence="1">
    <location>
        <begin position="228"/>
        <end position="240"/>
    </location>
</feature>
<evidence type="ECO:0000256" key="1">
    <source>
        <dbReference type="SAM" id="MobiDB-lite"/>
    </source>
</evidence>
<keyword evidence="5" id="KW-1185">Reference proteome</keyword>
<evidence type="ECO:0000256" key="2">
    <source>
        <dbReference type="SAM" id="Phobius"/>
    </source>
</evidence>
<evidence type="ECO:0000313" key="5">
    <source>
        <dbReference type="Proteomes" id="UP000249091"/>
    </source>
</evidence>
<dbReference type="STRING" id="1219011.GCA_001895045_02608"/>
<protein>
    <submittedName>
        <fullName evidence="4">Transmembrane domain of uncharacterized function (DUF3566)</fullName>
    </submittedName>
</protein>
<name>A0A2X4U2U9_9NOCA</name>
<reference evidence="4 5" key="1">
    <citation type="submission" date="2018-06" db="EMBL/GenBank/DDBJ databases">
        <authorList>
            <consortium name="Pathogen Informatics"/>
            <person name="Doyle S."/>
        </authorList>
    </citation>
    <scope>NUCLEOTIDE SEQUENCE [LARGE SCALE GENOMIC DNA]</scope>
    <source>
        <strain evidence="4 5">NCTC10994</strain>
    </source>
</reference>
<feature type="compositionally biased region" description="Polar residues" evidence="1">
    <location>
        <begin position="191"/>
        <end position="210"/>
    </location>
</feature>
<organism evidence="4 5">
    <name type="scientific">Rhodococcus coprophilus</name>
    <dbReference type="NCBI Taxonomy" id="38310"/>
    <lineage>
        <taxon>Bacteria</taxon>
        <taxon>Bacillati</taxon>
        <taxon>Actinomycetota</taxon>
        <taxon>Actinomycetes</taxon>
        <taxon>Mycobacteriales</taxon>
        <taxon>Nocardiaceae</taxon>
        <taxon>Rhodococcus</taxon>
    </lineage>
</organism>
<feature type="transmembrane region" description="Helical" evidence="2">
    <location>
        <begin position="367"/>
        <end position="390"/>
    </location>
</feature>
<feature type="region of interest" description="Disordered" evidence="1">
    <location>
        <begin position="1"/>
        <end position="300"/>
    </location>
</feature>
<feature type="compositionally biased region" description="Gly residues" evidence="1">
    <location>
        <begin position="213"/>
        <end position="227"/>
    </location>
</feature>
<feature type="transmembrane region" description="Helical" evidence="2">
    <location>
        <begin position="421"/>
        <end position="447"/>
    </location>
</feature>
<dbReference type="RefSeq" id="WP_072701141.1">
    <property type="nucleotide sequence ID" value="NZ_JAFBBL010000001.1"/>
</dbReference>
<dbReference type="Proteomes" id="UP000249091">
    <property type="component" value="Chromosome 1"/>
</dbReference>
<feature type="compositionally biased region" description="Polar residues" evidence="1">
    <location>
        <begin position="261"/>
        <end position="275"/>
    </location>
</feature>
<feature type="domain" description="DUF3566" evidence="3">
    <location>
        <begin position="350"/>
        <end position="463"/>
    </location>
</feature>
<dbReference type="Pfam" id="PF12089">
    <property type="entry name" value="DUF3566"/>
    <property type="match status" value="1"/>
</dbReference>
<proteinExistence type="predicted"/>
<sequence>MSTPQGPNGNGQGKPGPRPEDRNGQEVPSGSSGAAPSQGSAPQGASSKDRAPQDRSPQQDRAPQNAAPEKPAGPPQKAGEAAPNASSKPLEDAAKAAPPKQASAAEEPSAGAQKPAPADKPARTAPQGQAEEHGRQAPASPQPETPAVNNGAAPSAAKAQSSQGTDQSRPGRPANQTARPGGQTPPWQRGPQGNAQQGGSSPQKTPQTNLPGVGPGLGKTGPAGQGTSGSRPSTGAQPSSGKPAAAQNPAPPTRPVVTGTAAASMNAATSGSAPRTTDHGGNDRAAAKAKAAVIDGPTRHIERKDLAKDLPDLSAVKHPTPAGPATGETPKVGPTAIAPAVAGVATGDALRATVQLRRIDPWSMLKISSVISVSLFFVWMIAVGLLYAVLAGMGVWDRLNSAFTDIVSDAGSDGLVTVGQVFGYATVIGLANMVLMTALATLGAFIYNLCTDLVGGVQVTLADPD</sequence>
<gene>
    <name evidence="4" type="ORF">NCTC10994_02605</name>
</gene>
<feature type="compositionally biased region" description="Low complexity" evidence="1">
    <location>
        <begin position="146"/>
        <end position="164"/>
    </location>
</feature>
<evidence type="ECO:0000259" key="3">
    <source>
        <dbReference type="Pfam" id="PF12089"/>
    </source>
</evidence>
<accession>A0A2X4U2U9</accession>